<feature type="transmembrane region" description="Helical" evidence="1">
    <location>
        <begin position="23"/>
        <end position="41"/>
    </location>
</feature>
<dbReference type="RefSeq" id="WP_129314324.1">
    <property type="nucleotide sequence ID" value="NZ_NOIQ01000001.1"/>
</dbReference>
<gene>
    <name evidence="2" type="ORF">GMA10_03370</name>
</gene>
<keyword evidence="1" id="KW-0812">Transmembrane</keyword>
<sequence>MTICSDFEGLGGIGNSKIVIRPVLITVFDLAMLMTIVSTIISPSLSPVQPLYRQQKGRRGVSGSPSPE</sequence>
<organism evidence="2 3">
    <name type="scientific">Rothia koreensis</name>
    <dbReference type="NCBI Taxonomy" id="592378"/>
    <lineage>
        <taxon>Bacteria</taxon>
        <taxon>Bacillati</taxon>
        <taxon>Actinomycetota</taxon>
        <taxon>Actinomycetes</taxon>
        <taxon>Micrococcales</taxon>
        <taxon>Micrococcaceae</taxon>
        <taxon>Rothia</taxon>
    </lineage>
</organism>
<evidence type="ECO:0000313" key="2">
    <source>
        <dbReference type="EMBL" id="MUN54262.1"/>
    </source>
</evidence>
<dbReference type="Proteomes" id="UP000462152">
    <property type="component" value="Unassembled WGS sequence"/>
</dbReference>
<evidence type="ECO:0000313" key="3">
    <source>
        <dbReference type="Proteomes" id="UP000462152"/>
    </source>
</evidence>
<dbReference type="InterPro" id="IPR046094">
    <property type="entry name" value="DUF6112"/>
</dbReference>
<proteinExistence type="predicted"/>
<dbReference type="OrthoDB" id="4774950at2"/>
<evidence type="ECO:0000256" key="1">
    <source>
        <dbReference type="SAM" id="Phobius"/>
    </source>
</evidence>
<accession>A0A7K1LH43</accession>
<reference evidence="2 3" key="1">
    <citation type="submission" date="2019-12" db="EMBL/GenBank/DDBJ databases">
        <authorList>
            <person name="Li J."/>
            <person name="Shi Y."/>
            <person name="Xu G."/>
            <person name="Xiao D."/>
            <person name="Ran X."/>
        </authorList>
    </citation>
    <scope>NUCLEOTIDE SEQUENCE [LARGE SCALE GENOMIC DNA]</scope>
    <source>
        <strain evidence="2 3">JCM 15915</strain>
    </source>
</reference>
<name>A0A7K1LH43_9MICC</name>
<keyword evidence="1" id="KW-0472">Membrane</keyword>
<comment type="caution">
    <text evidence="2">The sequence shown here is derived from an EMBL/GenBank/DDBJ whole genome shotgun (WGS) entry which is preliminary data.</text>
</comment>
<keyword evidence="3" id="KW-1185">Reference proteome</keyword>
<dbReference type="EMBL" id="WOGT01000001">
    <property type="protein sequence ID" value="MUN54262.1"/>
    <property type="molecule type" value="Genomic_DNA"/>
</dbReference>
<dbReference type="Pfam" id="PF19607">
    <property type="entry name" value="DUF6112"/>
    <property type="match status" value="1"/>
</dbReference>
<keyword evidence="1" id="KW-1133">Transmembrane helix</keyword>
<protein>
    <submittedName>
        <fullName evidence="2">Uncharacterized protein</fullName>
    </submittedName>
</protein>
<dbReference type="AlphaFoldDB" id="A0A7K1LH43"/>